<accession>A0ABX7NSF7</accession>
<dbReference type="RefSeq" id="WP_206721939.1">
    <property type="nucleotide sequence ID" value="NZ_CP071090.1"/>
</dbReference>
<dbReference type="EMBL" id="CP071090">
    <property type="protein sequence ID" value="QSQ20359.1"/>
    <property type="molecule type" value="Genomic_DNA"/>
</dbReference>
<organism evidence="1 2">
    <name type="scientific">Pyxidicoccus parkwayensis</name>
    <dbReference type="NCBI Taxonomy" id="2813578"/>
    <lineage>
        <taxon>Bacteria</taxon>
        <taxon>Pseudomonadati</taxon>
        <taxon>Myxococcota</taxon>
        <taxon>Myxococcia</taxon>
        <taxon>Myxococcales</taxon>
        <taxon>Cystobacterineae</taxon>
        <taxon>Myxococcaceae</taxon>
        <taxon>Pyxidicoccus</taxon>
    </lineage>
</organism>
<proteinExistence type="predicted"/>
<name>A0ABX7NSF7_9BACT</name>
<reference evidence="1 2" key="1">
    <citation type="submission" date="2021-02" db="EMBL/GenBank/DDBJ databases">
        <title>De Novo genome assembly of isolated myxobacteria.</title>
        <authorList>
            <person name="Stevens D.C."/>
        </authorList>
    </citation>
    <scope>NUCLEOTIDE SEQUENCE [LARGE SCALE GENOMIC DNA]</scope>
    <source>
        <strain evidence="2">SCPEA02</strain>
    </source>
</reference>
<evidence type="ECO:0000313" key="1">
    <source>
        <dbReference type="EMBL" id="QSQ20359.1"/>
    </source>
</evidence>
<protein>
    <submittedName>
        <fullName evidence="1">Uncharacterized protein</fullName>
    </submittedName>
</protein>
<dbReference type="Proteomes" id="UP000662747">
    <property type="component" value="Chromosome"/>
</dbReference>
<keyword evidence="2" id="KW-1185">Reference proteome</keyword>
<sequence length="184" mass="20245">MPSHDLGIVDHAAVQAYLERHGWCRVASRRSYAAIYRNGRALLDEVQVPLDRTLADYDEALTGVVRRLAAFEKRTEEAVLDDLLGLRSARKPQPDPFVGKVVKLMGGPGCQGAVEGPIVLQVQVDDELLKARVTLGAADYRKAVDAHLGQFDVTVRGVLRRGTRVHWIDEAAGFEIVSKATQSF</sequence>
<gene>
    <name evidence="1" type="ORF">JY651_34615</name>
</gene>
<evidence type="ECO:0000313" key="2">
    <source>
        <dbReference type="Proteomes" id="UP000662747"/>
    </source>
</evidence>